<sequence length="754" mass="79551">MNFNKEYKNRFRILKGGLVSLVISSCLYGAPSGGNVTSGNANISKNGNVTNIDQLSNKATINWKDFSINKNETVNFNQPNKNSITLNRVIGNEKSIIDGALNANGQVWLLNSKGTVFGKNAKINTAGLLVTTKELSDEDFNKGNYNFKGKSNESIENNADILLQDKAYAAFVANSVINNGKIEIHKGVIHLVGAEDVTISLNDNSLISLKVNKGAMNALVENNNMIIANGGNVYLTTNAKDEILKSVINQKGVIKANSLDDLQSEVIIFAHGGTANIDGTIEAKGSFVETSGDRVKVADGFKVYANKWLIDPTDFIVASSGGDISGTTLSNNLNSTDVIIQSILGTTQTNGKGNIYVNDDISWNNNSALVLNAQNDIFINNTIVVGGNGKLFLKYGQKTADGGDSNYYIDSKNGAKVELFGTSSFSTQKGSDSSNLKDYIIITDLQDLQDISLDLNKNYVLGVDIHANATSGWNGGLGFIPIGNVSNPFTGIFDGLGNTISNLYINRENSVDVGLFGYARGATIRNVGLTDVDIKGNKYVGGLVGFNENSSISNSYATGTVTGNTSVGGLVGSNYNSSISNSYATGDVSGEDYIGGLVGVNEKTNITNSHATGTVTGEYYIGGLVGFNYNSSTISNSYATGNVSGEEMVGGLIGENKDNSNISNSYATGTVTGNTSVGGLVGYNRNSEIKDSYATGDVFGEDFVGGFVGWNDAGTIKKSYSIGAVRGIGSSVGGFAGTNEGEIFSSFYNKEKST</sequence>
<dbReference type="Pfam" id="PF07581">
    <property type="entry name" value="Glug"/>
    <property type="match status" value="6"/>
</dbReference>
<dbReference type="EMBL" id="PDKD01000018">
    <property type="protein sequence ID" value="RXJ89831.1"/>
    <property type="molecule type" value="Genomic_DNA"/>
</dbReference>
<dbReference type="EMBL" id="CP031367">
    <property type="protein sequence ID" value="AXK49203.1"/>
    <property type="molecule type" value="Genomic_DNA"/>
</dbReference>
<reference evidence="6 8" key="2">
    <citation type="submission" date="2018-07" db="EMBL/GenBank/DDBJ databases">
        <title>Complete genome of the Arcobacter trophiarum type strain LMG 25534.</title>
        <authorList>
            <person name="Miller W.G."/>
            <person name="Yee E."/>
        </authorList>
    </citation>
    <scope>NUCLEOTIDE SEQUENCE [LARGE SCALE GENOMIC DNA]</scope>
    <source>
        <strain evidence="6 8">LMG 25534</strain>
    </source>
</reference>
<dbReference type="Gene3D" id="2.160.20.110">
    <property type="match status" value="1"/>
</dbReference>
<gene>
    <name evidence="6" type="ORF">ATR_1346</name>
    <name evidence="7" type="ORF">CRU87_08780</name>
</gene>
<evidence type="ECO:0000256" key="1">
    <source>
        <dbReference type="ARBA" id="ARBA00004613"/>
    </source>
</evidence>
<dbReference type="InterPro" id="IPR011050">
    <property type="entry name" value="Pectin_lyase_fold/virulence"/>
</dbReference>
<evidence type="ECO:0000313" key="6">
    <source>
        <dbReference type="EMBL" id="AXK49203.1"/>
    </source>
</evidence>
<dbReference type="PANTHER" id="PTHR12338">
    <property type="entry name" value="AUTOTRANSPORTER"/>
    <property type="match status" value="1"/>
</dbReference>
<keyword evidence="9" id="KW-1185">Reference proteome</keyword>
<name>A0AAD0VM88_9BACT</name>
<evidence type="ECO:0000313" key="9">
    <source>
        <dbReference type="Proteomes" id="UP000289132"/>
    </source>
</evidence>
<feature type="domain" description="Filamentous haemagglutinin FhaB/tRNA nuclease CdiA-like TPS" evidence="5">
    <location>
        <begin position="27"/>
        <end position="139"/>
    </location>
</feature>
<reference evidence="7 9" key="1">
    <citation type="submission" date="2017-10" db="EMBL/GenBank/DDBJ databases">
        <title>Genomics of the genus Arcobacter.</title>
        <authorList>
            <person name="Perez-Cataluna A."/>
            <person name="Figueras M.J."/>
        </authorList>
    </citation>
    <scope>NUCLEOTIDE SEQUENCE [LARGE SCALE GENOMIC DNA]</scope>
    <source>
        <strain evidence="7 9">LMG 25534</strain>
    </source>
</reference>
<dbReference type="PROSITE" id="PS51257">
    <property type="entry name" value="PROKAR_LIPOPROTEIN"/>
    <property type="match status" value="1"/>
</dbReference>
<dbReference type="NCBIfam" id="TIGR01901">
    <property type="entry name" value="adhes_NPXG"/>
    <property type="match status" value="1"/>
</dbReference>
<accession>A0AAD0VM88</accession>
<dbReference type="GO" id="GO:0005576">
    <property type="term" value="C:extracellular region"/>
    <property type="evidence" value="ECO:0007669"/>
    <property type="project" value="UniProtKB-SubCell"/>
</dbReference>
<comment type="subcellular location">
    <subcellularLocation>
        <location evidence="1">Secreted</location>
    </subcellularLocation>
</comment>
<keyword evidence="3 4" id="KW-0732">Signal</keyword>
<dbReference type="SUPFAM" id="SSF51126">
    <property type="entry name" value="Pectin lyase-like"/>
    <property type="match status" value="1"/>
</dbReference>
<evidence type="ECO:0000313" key="8">
    <source>
        <dbReference type="Proteomes" id="UP000254504"/>
    </source>
</evidence>
<keyword evidence="2" id="KW-0964">Secreted</keyword>
<dbReference type="SMART" id="SM00912">
    <property type="entry name" value="Haemagg_act"/>
    <property type="match status" value="1"/>
</dbReference>
<dbReference type="PANTHER" id="PTHR12338:SF8">
    <property type="entry name" value="HEME_HEMOPEXIN-BINDING PROTEIN"/>
    <property type="match status" value="1"/>
</dbReference>
<dbReference type="KEGG" id="atp:ATR_1346"/>
<dbReference type="Proteomes" id="UP000289132">
    <property type="component" value="Unassembled WGS sequence"/>
</dbReference>
<feature type="signal peptide" evidence="4">
    <location>
        <begin position="1"/>
        <end position="29"/>
    </location>
</feature>
<feature type="chain" id="PRO_5042141779" evidence="4">
    <location>
        <begin position="30"/>
        <end position="754"/>
    </location>
</feature>
<dbReference type="Proteomes" id="UP000254504">
    <property type="component" value="Chromosome"/>
</dbReference>
<dbReference type="InterPro" id="IPR012334">
    <property type="entry name" value="Pectin_lyas_fold"/>
</dbReference>
<evidence type="ECO:0000256" key="4">
    <source>
        <dbReference type="SAM" id="SignalP"/>
    </source>
</evidence>
<evidence type="ECO:0000259" key="5">
    <source>
        <dbReference type="SMART" id="SM00912"/>
    </source>
</evidence>
<dbReference type="InterPro" id="IPR050909">
    <property type="entry name" value="Bact_Autotransporter_VF"/>
</dbReference>
<evidence type="ECO:0000256" key="3">
    <source>
        <dbReference type="ARBA" id="ARBA00022729"/>
    </source>
</evidence>
<dbReference type="AlphaFoldDB" id="A0AAD0VM88"/>
<dbReference type="RefSeq" id="WP_115428698.1">
    <property type="nucleotide sequence ID" value="NZ_CP031367.1"/>
</dbReference>
<evidence type="ECO:0000256" key="2">
    <source>
        <dbReference type="ARBA" id="ARBA00022525"/>
    </source>
</evidence>
<dbReference type="Pfam" id="PF05860">
    <property type="entry name" value="TPS"/>
    <property type="match status" value="1"/>
</dbReference>
<dbReference type="InterPro" id="IPR008638">
    <property type="entry name" value="FhaB/CdiA-like_TPS"/>
</dbReference>
<organism evidence="6 8">
    <name type="scientific">Aliarcobacter trophiarum LMG 25534</name>
    <dbReference type="NCBI Taxonomy" id="1032241"/>
    <lineage>
        <taxon>Bacteria</taxon>
        <taxon>Pseudomonadati</taxon>
        <taxon>Campylobacterota</taxon>
        <taxon>Epsilonproteobacteria</taxon>
        <taxon>Campylobacterales</taxon>
        <taxon>Arcobacteraceae</taxon>
        <taxon>Aliarcobacter</taxon>
    </lineage>
</organism>
<dbReference type="Gene3D" id="2.160.20.10">
    <property type="entry name" value="Single-stranded right-handed beta-helix, Pectin lyase-like"/>
    <property type="match status" value="1"/>
</dbReference>
<proteinExistence type="predicted"/>
<dbReference type="InterPro" id="IPR011493">
    <property type="entry name" value="GLUG"/>
</dbReference>
<evidence type="ECO:0000313" key="7">
    <source>
        <dbReference type="EMBL" id="RXJ89831.1"/>
    </source>
</evidence>
<protein>
    <submittedName>
        <fullName evidence="6">Hemagglutinin domain-containing protein</fullName>
    </submittedName>
</protein>